<evidence type="ECO:0000256" key="4">
    <source>
        <dbReference type="ARBA" id="ARBA00023242"/>
    </source>
</evidence>
<evidence type="ECO:0000256" key="7">
    <source>
        <dbReference type="ARBA" id="ARBA00071400"/>
    </source>
</evidence>
<feature type="region of interest" description="Disordered" evidence="8">
    <location>
        <begin position="253"/>
        <end position="326"/>
    </location>
</feature>
<organism evidence="10 11">
    <name type="scientific">Steinernema hermaphroditum</name>
    <dbReference type="NCBI Taxonomy" id="289476"/>
    <lineage>
        <taxon>Eukaryota</taxon>
        <taxon>Metazoa</taxon>
        <taxon>Ecdysozoa</taxon>
        <taxon>Nematoda</taxon>
        <taxon>Chromadorea</taxon>
        <taxon>Rhabditida</taxon>
        <taxon>Tylenchina</taxon>
        <taxon>Panagrolaimomorpha</taxon>
        <taxon>Strongyloidoidea</taxon>
        <taxon>Steinernematidae</taxon>
        <taxon>Steinernema</taxon>
    </lineage>
</organism>
<dbReference type="PROSITE" id="PS51808">
    <property type="entry name" value="CHCH"/>
    <property type="match status" value="1"/>
</dbReference>
<dbReference type="AlphaFoldDB" id="A0AA39LSB9"/>
<reference evidence="10" key="1">
    <citation type="submission" date="2023-06" db="EMBL/GenBank/DDBJ databases">
        <title>Genomic analysis of the entomopathogenic nematode Steinernema hermaphroditum.</title>
        <authorList>
            <person name="Schwarz E.M."/>
            <person name="Heppert J.K."/>
            <person name="Baniya A."/>
            <person name="Schwartz H.T."/>
            <person name="Tan C.-H."/>
            <person name="Antoshechkin I."/>
            <person name="Sternberg P.W."/>
            <person name="Goodrich-Blair H."/>
            <person name="Dillman A.R."/>
        </authorList>
    </citation>
    <scope>NUCLEOTIDE SEQUENCE</scope>
    <source>
        <strain evidence="10">PS9179</strain>
        <tissue evidence="10">Whole animal</tissue>
    </source>
</reference>
<dbReference type="Proteomes" id="UP001175271">
    <property type="component" value="Unassembled WGS sequence"/>
</dbReference>
<evidence type="ECO:0000256" key="8">
    <source>
        <dbReference type="SAM" id="MobiDB-lite"/>
    </source>
</evidence>
<keyword evidence="11" id="KW-1185">Reference proteome</keyword>
<feature type="domain" description="UTP23 sensor motif region" evidence="9">
    <location>
        <begin position="263"/>
        <end position="280"/>
    </location>
</feature>
<protein>
    <recommendedName>
        <fullName evidence="7">rRNA-processing protein UTP23 homolog</fullName>
    </recommendedName>
</protein>
<dbReference type="Gene3D" id="3.40.50.1010">
    <property type="entry name" value="5'-nuclease"/>
    <property type="match status" value="1"/>
</dbReference>
<feature type="compositionally biased region" description="Polar residues" evidence="8">
    <location>
        <begin position="312"/>
        <end position="326"/>
    </location>
</feature>
<sequence length="326" mass="36891">MPQERQRLLKFATHLSACTPEATAYGRCVSEKAEKITHNACQKEFQTLLQCFKKQQAMYDPDLDRFALSCHTSKQSQMKAKRYKTANKILTHFRYNHGYEPPLRVLVDGTFCKAALENKINLREQIPKYLGCEVEIFTTSCIVQELESLGKKLFGALNICKQFKAVHCPHKPAKTAIECQLQLARRSKRPDRPKYIIATQQQSVLEKLRDLGHVPALFIKFNAILFDTRGKLNDASEDKNADEMSRLQEMKKSILGIGESRPRKRKGPKGPNPLSCKKKKVDKPTATPADKQDCGNGEAEKKKRRRKKKSTAGANASVVQSTEAVE</sequence>
<dbReference type="PANTHER" id="PTHR12416">
    <property type="entry name" value="RRNA-PROCESSING PROTEIN UTP23 HOMOLOG"/>
    <property type="match status" value="1"/>
</dbReference>
<proteinExistence type="inferred from homology"/>
<keyword evidence="2" id="KW-0690">Ribosome biogenesis</keyword>
<evidence type="ECO:0000313" key="11">
    <source>
        <dbReference type="Proteomes" id="UP001175271"/>
    </source>
</evidence>
<dbReference type="EMBL" id="JAUCMV010000004">
    <property type="protein sequence ID" value="KAK0407494.1"/>
    <property type="molecule type" value="Genomic_DNA"/>
</dbReference>
<comment type="caution">
    <text evidence="10">The sequence shown here is derived from an EMBL/GenBank/DDBJ whole genome shotgun (WGS) entry which is preliminary data.</text>
</comment>
<dbReference type="InterPro" id="IPR057776">
    <property type="entry name" value="UTP23_sensor"/>
</dbReference>
<name>A0AA39LSB9_9BILA</name>
<evidence type="ECO:0000259" key="9">
    <source>
        <dbReference type="Pfam" id="PF24779"/>
    </source>
</evidence>
<dbReference type="GO" id="GO:0006364">
    <property type="term" value="P:rRNA processing"/>
    <property type="evidence" value="ECO:0007669"/>
    <property type="project" value="UniProtKB-KW"/>
</dbReference>
<dbReference type="InterPro" id="IPR006984">
    <property type="entry name" value="Fcf1/UTP23"/>
</dbReference>
<comment type="subcellular location">
    <subcellularLocation>
        <location evidence="1">Nucleus</location>
        <location evidence="1">Nucleolus</location>
    </subcellularLocation>
</comment>
<evidence type="ECO:0000313" key="10">
    <source>
        <dbReference type="EMBL" id="KAK0407494.1"/>
    </source>
</evidence>
<gene>
    <name evidence="10" type="ORF">QR680_019223</name>
</gene>
<comment type="function">
    <text evidence="5">Involved in rRNA-processing and ribosome biogenesis.</text>
</comment>
<keyword evidence="4" id="KW-0539">Nucleus</keyword>
<accession>A0AA39LSB9</accession>
<keyword evidence="3" id="KW-0698">rRNA processing</keyword>
<dbReference type="GO" id="GO:0032040">
    <property type="term" value="C:small-subunit processome"/>
    <property type="evidence" value="ECO:0007669"/>
    <property type="project" value="InterPro"/>
</dbReference>
<comment type="similarity">
    <text evidence="6">Belongs to the UTP23/FCF1 family. UTP23 subfamily.</text>
</comment>
<evidence type="ECO:0000256" key="6">
    <source>
        <dbReference type="ARBA" id="ARBA00038503"/>
    </source>
</evidence>
<evidence type="ECO:0000256" key="1">
    <source>
        <dbReference type="ARBA" id="ARBA00004604"/>
    </source>
</evidence>
<dbReference type="FunFam" id="3.40.50.1010:FF:000006">
    <property type="entry name" value="rRNA-processing protein UTP23 homolog"/>
    <property type="match status" value="1"/>
</dbReference>
<dbReference type="Pfam" id="PF24779">
    <property type="entry name" value="UTP23_sensor"/>
    <property type="match status" value="1"/>
</dbReference>
<evidence type="ECO:0000256" key="3">
    <source>
        <dbReference type="ARBA" id="ARBA00022552"/>
    </source>
</evidence>
<evidence type="ECO:0000256" key="2">
    <source>
        <dbReference type="ARBA" id="ARBA00022517"/>
    </source>
</evidence>
<evidence type="ECO:0000256" key="5">
    <source>
        <dbReference type="ARBA" id="ARBA00037300"/>
    </source>
</evidence>
<dbReference type="InterPro" id="IPR029060">
    <property type="entry name" value="PIN-like_dom_sf"/>
</dbReference>
<dbReference type="SUPFAM" id="SSF88723">
    <property type="entry name" value="PIN domain-like"/>
    <property type="match status" value="1"/>
</dbReference>
<feature type="compositionally biased region" description="Basic and acidic residues" evidence="8">
    <location>
        <begin position="290"/>
        <end position="301"/>
    </location>
</feature>
<dbReference type="Pfam" id="PF04900">
    <property type="entry name" value="Fcf1"/>
    <property type="match status" value="1"/>
</dbReference>